<reference evidence="2 3" key="1">
    <citation type="journal article" date="2015" name="Genome Biol.">
        <title>Comparative genomics of Steinernema reveals deeply conserved gene regulatory networks.</title>
        <authorList>
            <person name="Dillman A.R."/>
            <person name="Macchietto M."/>
            <person name="Porter C.F."/>
            <person name="Rogers A."/>
            <person name="Williams B."/>
            <person name="Antoshechkin I."/>
            <person name="Lee M.M."/>
            <person name="Goodwin Z."/>
            <person name="Lu X."/>
            <person name="Lewis E.E."/>
            <person name="Goodrich-Blair H."/>
            <person name="Stock S.P."/>
            <person name="Adams B.J."/>
            <person name="Sternberg P.W."/>
            <person name="Mortazavi A."/>
        </authorList>
    </citation>
    <scope>NUCLEOTIDE SEQUENCE [LARGE SCALE GENOMIC DNA]</scope>
    <source>
        <strain evidence="2 3">ALL</strain>
    </source>
</reference>
<organism evidence="2 3">
    <name type="scientific">Steinernema carpocapsae</name>
    <name type="common">Entomopathogenic nematode</name>
    <dbReference type="NCBI Taxonomy" id="34508"/>
    <lineage>
        <taxon>Eukaryota</taxon>
        <taxon>Metazoa</taxon>
        <taxon>Ecdysozoa</taxon>
        <taxon>Nematoda</taxon>
        <taxon>Chromadorea</taxon>
        <taxon>Rhabditida</taxon>
        <taxon>Tylenchina</taxon>
        <taxon>Panagrolaimomorpha</taxon>
        <taxon>Strongyloidoidea</taxon>
        <taxon>Steinernematidae</taxon>
        <taxon>Steinernema</taxon>
    </lineage>
</organism>
<gene>
    <name evidence="2" type="ORF">L596_017422</name>
</gene>
<accession>A0A4U5N1W2</accession>
<dbReference type="AlphaFoldDB" id="A0A4U5N1W2"/>
<dbReference type="EMBL" id="AZBU02000005">
    <property type="protein sequence ID" value="TKR76258.1"/>
    <property type="molecule type" value="Genomic_DNA"/>
</dbReference>
<keyword evidence="1" id="KW-1133">Transmembrane helix</keyword>
<keyword evidence="3" id="KW-1185">Reference proteome</keyword>
<feature type="transmembrane region" description="Helical" evidence="1">
    <location>
        <begin position="27"/>
        <end position="52"/>
    </location>
</feature>
<keyword evidence="1" id="KW-0812">Transmembrane</keyword>
<evidence type="ECO:0000256" key="1">
    <source>
        <dbReference type="SAM" id="Phobius"/>
    </source>
</evidence>
<dbReference type="Proteomes" id="UP000298663">
    <property type="component" value="Unassembled WGS sequence"/>
</dbReference>
<feature type="transmembrane region" description="Helical" evidence="1">
    <location>
        <begin position="72"/>
        <end position="96"/>
    </location>
</feature>
<evidence type="ECO:0000313" key="3">
    <source>
        <dbReference type="Proteomes" id="UP000298663"/>
    </source>
</evidence>
<sequence length="105" mass="11292">MSCNDLGGVGWTDLCVRRRRAPRWETCLCGGLLLVLSLVFLSQVLLCLLLGVSQELFEVEVTSSSSSPASNFARGARAVVSVLVTGNVLDLIVLSAKKQEVEIAR</sequence>
<protein>
    <submittedName>
        <fullName evidence="2">Uncharacterized protein</fullName>
    </submittedName>
</protein>
<name>A0A4U5N1W2_STECR</name>
<keyword evidence="1" id="KW-0472">Membrane</keyword>
<evidence type="ECO:0000313" key="2">
    <source>
        <dbReference type="EMBL" id="TKR76258.1"/>
    </source>
</evidence>
<comment type="caution">
    <text evidence="2">The sequence shown here is derived from an EMBL/GenBank/DDBJ whole genome shotgun (WGS) entry which is preliminary data.</text>
</comment>
<reference evidence="2 3" key="2">
    <citation type="journal article" date="2019" name="G3 (Bethesda)">
        <title>Hybrid Assembly of the Genome of the Entomopathogenic Nematode Steinernema carpocapsae Identifies the X-Chromosome.</title>
        <authorList>
            <person name="Serra L."/>
            <person name="Macchietto M."/>
            <person name="Macias-Munoz A."/>
            <person name="McGill C.J."/>
            <person name="Rodriguez I.M."/>
            <person name="Rodriguez B."/>
            <person name="Murad R."/>
            <person name="Mortazavi A."/>
        </authorList>
    </citation>
    <scope>NUCLEOTIDE SEQUENCE [LARGE SCALE GENOMIC DNA]</scope>
    <source>
        <strain evidence="2 3">ALL</strain>
    </source>
</reference>
<proteinExistence type="predicted"/>